<dbReference type="SUPFAM" id="SSF55797">
    <property type="entry name" value="PR-1-like"/>
    <property type="match status" value="1"/>
</dbReference>
<sequence>MSYFNFINYDDSFYMIWRMFMKKQFMKMTLAAAFMLLMAVPAHALTLDSVLGNQSENTANTAVSAPSTEGVGSYEQQVIDLVNKERAAAGLPALTLNTKLAGVAEKKAEDLRDKNYFSHTSPTYGSPFDMMKQFGITYKAAGENIARGQQTPSAVMNGWMNSQAHKNNILNKNFTQIGVGYVTDSNGGTYWVQMFIRP</sequence>
<dbReference type="PANTHER" id="PTHR31157">
    <property type="entry name" value="SCP DOMAIN-CONTAINING PROTEIN"/>
    <property type="match status" value="1"/>
</dbReference>
<keyword evidence="1" id="KW-0732">Signal</keyword>
<feature type="signal peptide" evidence="1">
    <location>
        <begin position="1"/>
        <end position="44"/>
    </location>
</feature>
<dbReference type="Pfam" id="PF00188">
    <property type="entry name" value="CAP"/>
    <property type="match status" value="1"/>
</dbReference>
<gene>
    <name evidence="3" type="ORF">KCX82_03250</name>
</gene>
<feature type="chain" id="PRO_5035290960" description="SCP domain-containing protein" evidence="1">
    <location>
        <begin position="45"/>
        <end position="198"/>
    </location>
</feature>
<protein>
    <recommendedName>
        <fullName evidence="2">SCP domain-containing protein</fullName>
    </recommendedName>
</protein>
<evidence type="ECO:0000313" key="4">
    <source>
        <dbReference type="Proteomes" id="UP000675664"/>
    </source>
</evidence>
<dbReference type="AlphaFoldDB" id="A0A8J7VY42"/>
<dbReference type="PANTHER" id="PTHR31157:SF1">
    <property type="entry name" value="SCP DOMAIN-CONTAINING PROTEIN"/>
    <property type="match status" value="1"/>
</dbReference>
<dbReference type="Gene3D" id="3.40.33.10">
    <property type="entry name" value="CAP"/>
    <property type="match status" value="1"/>
</dbReference>
<dbReference type="Proteomes" id="UP000675664">
    <property type="component" value="Unassembled WGS sequence"/>
</dbReference>
<accession>A0A8J7VY42</accession>
<evidence type="ECO:0000313" key="3">
    <source>
        <dbReference type="EMBL" id="MBR0596884.1"/>
    </source>
</evidence>
<feature type="domain" description="SCP" evidence="2">
    <location>
        <begin position="80"/>
        <end position="195"/>
    </location>
</feature>
<name>A0A8J7VY42_9FIRM</name>
<dbReference type="NCBIfam" id="TIGR02909">
    <property type="entry name" value="spore_YkwD"/>
    <property type="match status" value="1"/>
</dbReference>
<evidence type="ECO:0000256" key="1">
    <source>
        <dbReference type="SAM" id="SignalP"/>
    </source>
</evidence>
<dbReference type="InterPro" id="IPR035940">
    <property type="entry name" value="CAP_sf"/>
</dbReference>
<reference evidence="3" key="2">
    <citation type="submission" date="2021-04" db="EMBL/GenBank/DDBJ databases">
        <authorList>
            <person name="Liu J."/>
        </authorList>
    </citation>
    <scope>NUCLEOTIDE SEQUENCE</scope>
    <source>
        <strain evidence="3">BAD-6</strain>
    </source>
</reference>
<dbReference type="EMBL" id="JAGSND010000002">
    <property type="protein sequence ID" value="MBR0596884.1"/>
    <property type="molecule type" value="Genomic_DNA"/>
</dbReference>
<reference evidence="3" key="1">
    <citation type="submission" date="2021-04" db="EMBL/GenBank/DDBJ databases">
        <title>Sinoanaerobacter chloroacetimidivorans sp. nov., an obligate anaerobic bacterium isolated from anaerobic sludge.</title>
        <authorList>
            <person name="Bao Y."/>
        </authorList>
    </citation>
    <scope>NUCLEOTIDE SEQUENCE</scope>
    <source>
        <strain evidence="3">BAD-6</strain>
    </source>
</reference>
<dbReference type="InterPro" id="IPR014044">
    <property type="entry name" value="CAP_dom"/>
</dbReference>
<keyword evidence="4" id="KW-1185">Reference proteome</keyword>
<proteinExistence type="predicted"/>
<comment type="caution">
    <text evidence="3">The sequence shown here is derived from an EMBL/GenBank/DDBJ whole genome shotgun (WGS) entry which is preliminary data.</text>
</comment>
<dbReference type="InterPro" id="IPR014258">
    <property type="entry name" value="CAP_domain_YkwD-like"/>
</dbReference>
<dbReference type="CDD" id="cd05379">
    <property type="entry name" value="CAP_bacterial"/>
    <property type="match status" value="1"/>
</dbReference>
<evidence type="ECO:0000259" key="2">
    <source>
        <dbReference type="Pfam" id="PF00188"/>
    </source>
</evidence>
<organism evidence="3 4">
    <name type="scientific">Sinanaerobacter chloroacetimidivorans</name>
    <dbReference type="NCBI Taxonomy" id="2818044"/>
    <lineage>
        <taxon>Bacteria</taxon>
        <taxon>Bacillati</taxon>
        <taxon>Bacillota</taxon>
        <taxon>Clostridia</taxon>
        <taxon>Peptostreptococcales</taxon>
        <taxon>Anaerovoracaceae</taxon>
        <taxon>Sinanaerobacter</taxon>
    </lineage>
</organism>